<dbReference type="GO" id="GO:0005886">
    <property type="term" value="C:plasma membrane"/>
    <property type="evidence" value="ECO:0007669"/>
    <property type="project" value="TreeGrafter"/>
</dbReference>
<dbReference type="GO" id="GO:0005524">
    <property type="term" value="F:ATP binding"/>
    <property type="evidence" value="ECO:0007669"/>
    <property type="project" value="UniProtKB-KW"/>
</dbReference>
<feature type="compositionally biased region" description="Low complexity" evidence="2">
    <location>
        <begin position="12"/>
        <end position="21"/>
    </location>
</feature>
<feature type="compositionally biased region" description="Basic and acidic residues" evidence="2">
    <location>
        <begin position="1"/>
        <end position="11"/>
    </location>
</feature>
<organism evidence="4 5">
    <name type="scientific">Bifidobacterium dolichotidis</name>
    <dbReference type="NCBI Taxonomy" id="2306976"/>
    <lineage>
        <taxon>Bacteria</taxon>
        <taxon>Bacillati</taxon>
        <taxon>Actinomycetota</taxon>
        <taxon>Actinomycetes</taxon>
        <taxon>Bifidobacteriales</taxon>
        <taxon>Bifidobacteriaceae</taxon>
        <taxon>Bifidobacterium</taxon>
    </lineage>
</organism>
<dbReference type="SUPFAM" id="SSF52540">
    <property type="entry name" value="P-loop containing nucleoside triphosphate hydrolases"/>
    <property type="match status" value="1"/>
</dbReference>
<sequence length="335" mass="36966">MSERTENEAKQADQMQDQQDQTVEATVENEDLPESIPFTIDFEDDGEVATDESTEVQSVDVPDDAAANNARRTEEMLALGNTEPANTNETVEPTERISARLNHELDETREVAENAVFRANVTYAFKNVTVTSHNRDLLHNVSFGCDAGTSTAILVHADEPDRRMALLATMAGLLYPTEGSVVVRSKNLAELDSQETRGHRLGLMMQQFMLRMDFDAVQNLVYAMDASSRTFLKPKPVLAADLLKELGLDEDKLHVKVSELDVVEQHRVALGRAIACDPDVIIADEPTATLDDSDAEEFLQLLKAQTKSQNKQRAIIVVTSDANVAAQIGNIIELD</sequence>
<name>A0A430FKU8_9BIFI</name>
<keyword evidence="4" id="KW-0547">Nucleotide-binding</keyword>
<dbReference type="InterPro" id="IPR027417">
    <property type="entry name" value="P-loop_NTPase"/>
</dbReference>
<dbReference type="PROSITE" id="PS50893">
    <property type="entry name" value="ABC_TRANSPORTER_2"/>
    <property type="match status" value="1"/>
</dbReference>
<keyword evidence="4" id="KW-0067">ATP-binding</keyword>
<evidence type="ECO:0000313" key="4">
    <source>
        <dbReference type="EMBL" id="RSX53361.1"/>
    </source>
</evidence>
<dbReference type="PANTHER" id="PTHR24220:SF689">
    <property type="entry name" value="LIPOPROTEIN-RELEASING SYSTEM ATP-BINDING PROTEIN LOLD"/>
    <property type="match status" value="1"/>
</dbReference>
<dbReference type="Pfam" id="PF00005">
    <property type="entry name" value="ABC_tran"/>
    <property type="match status" value="1"/>
</dbReference>
<dbReference type="AlphaFoldDB" id="A0A430FKU8"/>
<protein>
    <submittedName>
        <fullName evidence="4">ABC transporter ATP-binding protein</fullName>
    </submittedName>
</protein>
<dbReference type="InterPro" id="IPR003439">
    <property type="entry name" value="ABC_transporter-like_ATP-bd"/>
</dbReference>
<gene>
    <name evidence="4" type="ORF">D2E26_1403</name>
</gene>
<feature type="domain" description="ABC transporter" evidence="3">
    <location>
        <begin position="123"/>
        <end position="334"/>
    </location>
</feature>
<evidence type="ECO:0000313" key="5">
    <source>
        <dbReference type="Proteomes" id="UP000287609"/>
    </source>
</evidence>
<evidence type="ECO:0000256" key="1">
    <source>
        <dbReference type="ARBA" id="ARBA00005417"/>
    </source>
</evidence>
<dbReference type="EMBL" id="QXGM01000004">
    <property type="protein sequence ID" value="RSX53361.1"/>
    <property type="molecule type" value="Genomic_DNA"/>
</dbReference>
<reference evidence="4 5" key="1">
    <citation type="submission" date="2018-09" db="EMBL/GenBank/DDBJ databases">
        <title>Characterization of the phylogenetic diversity of five novel species belonging to the genus Bifidobacterium.</title>
        <authorList>
            <person name="Lugli G.A."/>
            <person name="Duranti S."/>
            <person name="Milani C."/>
        </authorList>
    </citation>
    <scope>NUCLEOTIDE SEQUENCE [LARGE SCALE GENOMIC DNA]</scope>
    <source>
        <strain evidence="4 5">2036B</strain>
    </source>
</reference>
<accession>A0A430FKU8</accession>
<comment type="caution">
    <text evidence="4">The sequence shown here is derived from an EMBL/GenBank/DDBJ whole genome shotgun (WGS) entry which is preliminary data.</text>
</comment>
<comment type="similarity">
    <text evidence="1">Belongs to the ABC transporter superfamily.</text>
</comment>
<dbReference type="Gene3D" id="3.40.50.300">
    <property type="entry name" value="P-loop containing nucleotide triphosphate hydrolases"/>
    <property type="match status" value="1"/>
</dbReference>
<feature type="region of interest" description="Disordered" evidence="2">
    <location>
        <begin position="1"/>
        <end position="36"/>
    </location>
</feature>
<dbReference type="GO" id="GO:0016887">
    <property type="term" value="F:ATP hydrolysis activity"/>
    <property type="evidence" value="ECO:0007669"/>
    <property type="project" value="InterPro"/>
</dbReference>
<dbReference type="Proteomes" id="UP000287609">
    <property type="component" value="Unassembled WGS sequence"/>
</dbReference>
<dbReference type="OrthoDB" id="3239808at2"/>
<dbReference type="GO" id="GO:0022857">
    <property type="term" value="F:transmembrane transporter activity"/>
    <property type="evidence" value="ECO:0007669"/>
    <property type="project" value="TreeGrafter"/>
</dbReference>
<dbReference type="InterPro" id="IPR015854">
    <property type="entry name" value="ABC_transpr_LolD-like"/>
</dbReference>
<evidence type="ECO:0000256" key="2">
    <source>
        <dbReference type="SAM" id="MobiDB-lite"/>
    </source>
</evidence>
<keyword evidence="5" id="KW-1185">Reference proteome</keyword>
<dbReference type="PANTHER" id="PTHR24220">
    <property type="entry name" value="IMPORT ATP-BINDING PROTEIN"/>
    <property type="match status" value="1"/>
</dbReference>
<evidence type="ECO:0000259" key="3">
    <source>
        <dbReference type="PROSITE" id="PS50893"/>
    </source>
</evidence>
<proteinExistence type="inferred from homology"/>
<dbReference type="RefSeq" id="WP_125964103.1">
    <property type="nucleotide sequence ID" value="NZ_QXGM01000004.1"/>
</dbReference>